<dbReference type="Proteomes" id="UP000198415">
    <property type="component" value="Unassembled WGS sequence"/>
</dbReference>
<dbReference type="EMBL" id="FZNR01000002">
    <property type="protein sequence ID" value="SNR45117.1"/>
    <property type="molecule type" value="Genomic_DNA"/>
</dbReference>
<proteinExistence type="predicted"/>
<gene>
    <name evidence="1" type="ORF">SAMN06264365_102476</name>
</gene>
<dbReference type="RefSeq" id="WP_275407857.1">
    <property type="nucleotide sequence ID" value="NZ_BOMU01000025.1"/>
</dbReference>
<keyword evidence="2" id="KW-1185">Reference proteome</keyword>
<evidence type="ECO:0000313" key="1">
    <source>
        <dbReference type="EMBL" id="SNR45117.1"/>
    </source>
</evidence>
<reference evidence="1 2" key="1">
    <citation type="submission" date="2017-06" db="EMBL/GenBank/DDBJ databases">
        <authorList>
            <person name="Kim H.J."/>
            <person name="Triplett B.A."/>
        </authorList>
    </citation>
    <scope>NUCLEOTIDE SEQUENCE [LARGE SCALE GENOMIC DNA]</scope>
    <source>
        <strain evidence="1 2">DSM 43151</strain>
    </source>
</reference>
<accession>A0A238WFB1</accession>
<organism evidence="1 2">
    <name type="scientific">Actinoplanes regularis</name>
    <dbReference type="NCBI Taxonomy" id="52697"/>
    <lineage>
        <taxon>Bacteria</taxon>
        <taxon>Bacillati</taxon>
        <taxon>Actinomycetota</taxon>
        <taxon>Actinomycetes</taxon>
        <taxon>Micromonosporales</taxon>
        <taxon>Micromonosporaceae</taxon>
        <taxon>Actinoplanes</taxon>
    </lineage>
</organism>
<dbReference type="AlphaFoldDB" id="A0A238WFB1"/>
<protein>
    <submittedName>
        <fullName evidence="1">Uncharacterized protein</fullName>
    </submittedName>
</protein>
<evidence type="ECO:0000313" key="2">
    <source>
        <dbReference type="Proteomes" id="UP000198415"/>
    </source>
</evidence>
<name>A0A238WFB1_9ACTN</name>
<sequence>MAIRRGGFRAAVLLIVVTGVLGLAAGPAAAAGPVSLLVSLL</sequence>